<dbReference type="PROSITE" id="PS50110">
    <property type="entry name" value="RESPONSE_REGULATORY"/>
    <property type="match status" value="1"/>
</dbReference>
<evidence type="ECO:0000256" key="1">
    <source>
        <dbReference type="PROSITE-ProRule" id="PRU00169"/>
    </source>
</evidence>
<dbReference type="PANTHER" id="PTHR45228:SF5">
    <property type="entry name" value="CYCLIC DI-GMP PHOSPHODIESTERASE VC_1348-RELATED"/>
    <property type="match status" value="1"/>
</dbReference>
<keyword evidence="5" id="KW-1185">Reference proteome</keyword>
<accession>U7DAU9</accession>
<dbReference type="InterPro" id="IPR001789">
    <property type="entry name" value="Sig_transdc_resp-reg_receiver"/>
</dbReference>
<dbReference type="AlphaFoldDB" id="U7DAU9"/>
<feature type="domain" description="Response regulatory" evidence="2">
    <location>
        <begin position="3"/>
        <end position="118"/>
    </location>
</feature>
<comment type="caution">
    <text evidence="4">The sequence shown here is derived from an EMBL/GenBank/DDBJ whole genome shotgun (WGS) entry which is preliminary data.</text>
</comment>
<dbReference type="InterPro" id="IPR011006">
    <property type="entry name" value="CheY-like_superfamily"/>
</dbReference>
<dbReference type="eggNOG" id="COG3437">
    <property type="taxonomic scope" value="Bacteria"/>
</dbReference>
<dbReference type="Pfam" id="PF00072">
    <property type="entry name" value="Response_reg"/>
    <property type="match status" value="1"/>
</dbReference>
<keyword evidence="1" id="KW-0597">Phosphoprotein</keyword>
<dbReference type="CDD" id="cd00077">
    <property type="entry name" value="HDc"/>
    <property type="match status" value="1"/>
</dbReference>
<dbReference type="RefSeq" id="WP_022635870.1">
    <property type="nucleotide sequence ID" value="NZ_ASJR01000002.1"/>
</dbReference>
<dbReference type="PATRIC" id="fig|1313304.3.peg.307"/>
<sequence>MYKILVVDDEPANLNLIQNMLRDEYRLSFATSGKKALDIARKIKPDLILLDVMMPDLNGYETCKRLKASESTAKIPVIFLTALKDSDSEIQGFEAGAVDFIKKPITSRILVEKRIKTHIMLYNQQLKCEKAIRERTRELNISNKAAVAMLANAGHYNDTDTGVHVWRMGAYSSAIARASGWDIDDANILELAASMHDTGKIGISDTIIRKPARLSTDEFAVMKEHATIGYDILHVKRAQSKLFAMAADIAISHHEKWDGSGYPRGLSGEDIPESARIAAIADVFDALTMKRPYKDAWPLDKAFDLIKHDRGTHFDPRLVDIFFSIKDEILTIKVEWDDKERDEQYEWFFDELNKISS</sequence>
<dbReference type="InterPro" id="IPR037522">
    <property type="entry name" value="HD_GYP_dom"/>
</dbReference>
<dbReference type="Pfam" id="PF13487">
    <property type="entry name" value="HD_5"/>
    <property type="match status" value="1"/>
</dbReference>
<gene>
    <name evidence="4" type="ORF">CALK_0327</name>
</gene>
<dbReference type="SMART" id="SM00471">
    <property type="entry name" value="HDc"/>
    <property type="match status" value="1"/>
</dbReference>
<dbReference type="Gene3D" id="3.40.50.2300">
    <property type="match status" value="1"/>
</dbReference>
<evidence type="ECO:0000259" key="3">
    <source>
        <dbReference type="PROSITE" id="PS51832"/>
    </source>
</evidence>
<organism evidence="4 5">
    <name type="scientific">Chitinivibrio alkaliphilus ACht1</name>
    <dbReference type="NCBI Taxonomy" id="1313304"/>
    <lineage>
        <taxon>Bacteria</taxon>
        <taxon>Pseudomonadati</taxon>
        <taxon>Fibrobacterota</taxon>
        <taxon>Chitinivibrionia</taxon>
        <taxon>Chitinivibrionales</taxon>
        <taxon>Chitinivibrionaceae</taxon>
        <taxon>Chitinivibrio</taxon>
    </lineage>
</organism>
<dbReference type="GO" id="GO:0000160">
    <property type="term" value="P:phosphorelay signal transduction system"/>
    <property type="evidence" value="ECO:0007669"/>
    <property type="project" value="InterPro"/>
</dbReference>
<dbReference type="PROSITE" id="PS51832">
    <property type="entry name" value="HD_GYP"/>
    <property type="match status" value="1"/>
</dbReference>
<dbReference type="InterPro" id="IPR003607">
    <property type="entry name" value="HD/PDEase_dom"/>
</dbReference>
<evidence type="ECO:0000313" key="4">
    <source>
        <dbReference type="EMBL" id="ERP39157.1"/>
    </source>
</evidence>
<dbReference type="SMART" id="SM00448">
    <property type="entry name" value="REC"/>
    <property type="match status" value="1"/>
</dbReference>
<evidence type="ECO:0000259" key="2">
    <source>
        <dbReference type="PROSITE" id="PS50110"/>
    </source>
</evidence>
<feature type="modified residue" description="4-aspartylphosphate" evidence="1">
    <location>
        <position position="51"/>
    </location>
</feature>
<dbReference type="OrthoDB" id="9763857at2"/>
<name>U7DAU9_9BACT</name>
<dbReference type="Proteomes" id="UP000017148">
    <property type="component" value="Unassembled WGS sequence"/>
</dbReference>
<protein>
    <submittedName>
        <fullName evidence="4">Two-component system response regulator (Hybrid family) protein</fullName>
    </submittedName>
</protein>
<reference evidence="4 5" key="1">
    <citation type="journal article" date="2013" name="Environ. Microbiol.">
        <title>Genome analysis of Chitinivibrio alkaliphilus gen. nov., sp. nov., a novel extremely haloalkaliphilic anaerobic chitinolytic bacterium from the candidate phylum Termite Group 3.</title>
        <authorList>
            <person name="Sorokin D.Y."/>
            <person name="Gumerov V.M."/>
            <person name="Rakitin A.L."/>
            <person name="Beletsky A.V."/>
            <person name="Damste J.S."/>
            <person name="Muyzer G."/>
            <person name="Mardanov A.V."/>
            <person name="Ravin N.V."/>
        </authorList>
    </citation>
    <scope>NUCLEOTIDE SEQUENCE [LARGE SCALE GENOMIC DNA]</scope>
    <source>
        <strain evidence="4 5">ACht1</strain>
    </source>
</reference>
<dbReference type="PANTHER" id="PTHR45228">
    <property type="entry name" value="CYCLIC DI-GMP PHOSPHODIESTERASE TM_0186-RELATED"/>
    <property type="match status" value="1"/>
</dbReference>
<dbReference type="EMBL" id="ASJR01000002">
    <property type="protein sequence ID" value="ERP39157.1"/>
    <property type="molecule type" value="Genomic_DNA"/>
</dbReference>
<dbReference type="SUPFAM" id="SSF109604">
    <property type="entry name" value="HD-domain/PDEase-like"/>
    <property type="match status" value="1"/>
</dbReference>
<feature type="domain" description="HD-GYP" evidence="3">
    <location>
        <begin position="139"/>
        <end position="338"/>
    </location>
</feature>
<dbReference type="SUPFAM" id="SSF52172">
    <property type="entry name" value="CheY-like"/>
    <property type="match status" value="1"/>
</dbReference>
<dbReference type="Gene3D" id="1.10.3210.10">
    <property type="entry name" value="Hypothetical protein af1432"/>
    <property type="match status" value="1"/>
</dbReference>
<dbReference type="STRING" id="1313304.CALK_0327"/>
<evidence type="ECO:0000313" key="5">
    <source>
        <dbReference type="Proteomes" id="UP000017148"/>
    </source>
</evidence>
<dbReference type="InterPro" id="IPR052020">
    <property type="entry name" value="Cyclic_di-GMP/3'3'-cGAMP_PDE"/>
</dbReference>
<dbReference type="CDD" id="cd19920">
    <property type="entry name" value="REC_PA4781-like"/>
    <property type="match status" value="1"/>
</dbReference>
<proteinExistence type="predicted"/>